<sequence length="117" mass="12815">MSGDVNKDMDRVADRDLDMDLDRDLDIEVSALAINVTVPEALRWTDTRRGEEFTLTTLNVRLLPSGHLAAKAYGRPTAGGRGNYVSFSVPDRPELAKLVAEAAHRAGAMWAAHQGLR</sequence>
<organism evidence="1 2">
    <name type="scientific">Actinopolymorpha rutila</name>
    <dbReference type="NCBI Taxonomy" id="446787"/>
    <lineage>
        <taxon>Bacteria</taxon>
        <taxon>Bacillati</taxon>
        <taxon>Actinomycetota</taxon>
        <taxon>Actinomycetes</taxon>
        <taxon>Propionibacteriales</taxon>
        <taxon>Actinopolymorphaceae</taxon>
        <taxon>Actinopolymorpha</taxon>
    </lineage>
</organism>
<proteinExistence type="predicted"/>
<reference evidence="1 2" key="1">
    <citation type="submission" date="2020-07" db="EMBL/GenBank/DDBJ databases">
        <title>Sequencing the genomes of 1000 actinobacteria strains.</title>
        <authorList>
            <person name="Klenk H.-P."/>
        </authorList>
    </citation>
    <scope>NUCLEOTIDE SEQUENCE [LARGE SCALE GENOMIC DNA]</scope>
    <source>
        <strain evidence="1 2">DSM 18448</strain>
    </source>
</reference>
<gene>
    <name evidence="1" type="ORF">F4554_001741</name>
</gene>
<dbReference type="Proteomes" id="UP000579605">
    <property type="component" value="Unassembled WGS sequence"/>
</dbReference>
<name>A0A852Z9T5_9ACTN</name>
<dbReference type="AlphaFoldDB" id="A0A852Z9T5"/>
<keyword evidence="2" id="KW-1185">Reference proteome</keyword>
<comment type="caution">
    <text evidence="1">The sequence shown here is derived from an EMBL/GenBank/DDBJ whole genome shotgun (WGS) entry which is preliminary data.</text>
</comment>
<protein>
    <submittedName>
        <fullName evidence="1">Uncharacterized protein</fullName>
    </submittedName>
</protein>
<evidence type="ECO:0000313" key="2">
    <source>
        <dbReference type="Proteomes" id="UP000579605"/>
    </source>
</evidence>
<accession>A0A852Z9T5</accession>
<evidence type="ECO:0000313" key="1">
    <source>
        <dbReference type="EMBL" id="NYH89103.1"/>
    </source>
</evidence>
<dbReference type="EMBL" id="JACBZH010000001">
    <property type="protein sequence ID" value="NYH89103.1"/>
    <property type="molecule type" value="Genomic_DNA"/>
</dbReference>
<dbReference type="RefSeq" id="WP_238341243.1">
    <property type="nucleotide sequence ID" value="NZ_BAAARR010000002.1"/>
</dbReference>